<sequence>MSEFPEAKHAFAINPPGPVPYSGFQVFGIFLLAFPPALALAACGLRVYSRRLSAGLGLDDWLIFLAAMLGVPQAVFATLCTATEFRRAAQLRIRTLLTWLPSLTSRMLGYPRR</sequence>
<evidence type="ECO:0000313" key="1">
    <source>
        <dbReference type="EMBL" id="KAH6628390.1"/>
    </source>
</evidence>
<organism evidence="1 2">
    <name type="scientific">Chaetomium tenue</name>
    <dbReference type="NCBI Taxonomy" id="1854479"/>
    <lineage>
        <taxon>Eukaryota</taxon>
        <taxon>Fungi</taxon>
        <taxon>Dikarya</taxon>
        <taxon>Ascomycota</taxon>
        <taxon>Pezizomycotina</taxon>
        <taxon>Sordariomycetes</taxon>
        <taxon>Sordariomycetidae</taxon>
        <taxon>Sordariales</taxon>
        <taxon>Chaetomiaceae</taxon>
        <taxon>Chaetomium</taxon>
    </lineage>
</organism>
<accession>A0ACB7P599</accession>
<dbReference type="EMBL" id="JAGIZQ010000005">
    <property type="protein sequence ID" value="KAH6628390.1"/>
    <property type="molecule type" value="Genomic_DNA"/>
</dbReference>
<proteinExistence type="predicted"/>
<reference evidence="1 2" key="1">
    <citation type="journal article" date="2021" name="Nat. Commun.">
        <title>Genetic determinants of endophytism in the Arabidopsis root mycobiome.</title>
        <authorList>
            <person name="Mesny F."/>
            <person name="Miyauchi S."/>
            <person name="Thiergart T."/>
            <person name="Pickel B."/>
            <person name="Atanasova L."/>
            <person name="Karlsson M."/>
            <person name="Huettel B."/>
            <person name="Barry K.W."/>
            <person name="Haridas S."/>
            <person name="Chen C."/>
            <person name="Bauer D."/>
            <person name="Andreopoulos W."/>
            <person name="Pangilinan J."/>
            <person name="LaButti K."/>
            <person name="Riley R."/>
            <person name="Lipzen A."/>
            <person name="Clum A."/>
            <person name="Drula E."/>
            <person name="Henrissat B."/>
            <person name="Kohler A."/>
            <person name="Grigoriev I.V."/>
            <person name="Martin F.M."/>
            <person name="Hacquard S."/>
        </authorList>
    </citation>
    <scope>NUCLEOTIDE SEQUENCE [LARGE SCALE GENOMIC DNA]</scope>
    <source>
        <strain evidence="1 2">MPI-SDFR-AT-0079</strain>
    </source>
</reference>
<dbReference type="Proteomes" id="UP000724584">
    <property type="component" value="Unassembled WGS sequence"/>
</dbReference>
<protein>
    <submittedName>
        <fullName evidence="1">Uncharacterized protein</fullName>
    </submittedName>
</protein>
<name>A0ACB7P599_9PEZI</name>
<comment type="caution">
    <text evidence="1">The sequence shown here is derived from an EMBL/GenBank/DDBJ whole genome shotgun (WGS) entry which is preliminary data.</text>
</comment>
<gene>
    <name evidence="1" type="ORF">F5144DRAFT_306994</name>
</gene>
<keyword evidence="2" id="KW-1185">Reference proteome</keyword>
<evidence type="ECO:0000313" key="2">
    <source>
        <dbReference type="Proteomes" id="UP000724584"/>
    </source>
</evidence>